<evidence type="ECO:0000256" key="1">
    <source>
        <dbReference type="ARBA" id="ARBA00010646"/>
    </source>
</evidence>
<dbReference type="SUPFAM" id="SSF51445">
    <property type="entry name" value="(Trans)glycosidases"/>
    <property type="match status" value="1"/>
</dbReference>
<comment type="caution">
    <text evidence="2">The sequence shown here is derived from an EMBL/GenBank/DDBJ whole genome shotgun (WGS) entry which is preliminary data.</text>
</comment>
<dbReference type="AlphaFoldDB" id="A0A101FXT8"/>
<dbReference type="GO" id="GO:0016052">
    <property type="term" value="P:carbohydrate catabolic process"/>
    <property type="evidence" value="ECO:0007669"/>
    <property type="project" value="TreeGrafter"/>
</dbReference>
<dbReference type="GO" id="GO:0003796">
    <property type="term" value="F:lysozyme activity"/>
    <property type="evidence" value="ECO:0007669"/>
    <property type="project" value="InterPro"/>
</dbReference>
<dbReference type="Proteomes" id="UP000064249">
    <property type="component" value="Unassembled WGS sequence"/>
</dbReference>
<gene>
    <name evidence="2" type="ORF">XD73_0719</name>
</gene>
<reference evidence="2 3" key="1">
    <citation type="journal article" date="2015" name="MBio">
        <title>Genome-Resolved Metagenomic Analysis Reveals Roles for Candidate Phyla and Other Microbial Community Members in Biogeochemical Transformations in Oil Reservoirs.</title>
        <authorList>
            <person name="Hu P."/>
            <person name="Tom L."/>
            <person name="Singh A."/>
            <person name="Thomas B.C."/>
            <person name="Baker B.J."/>
            <person name="Piceno Y.M."/>
            <person name="Andersen G.L."/>
            <person name="Banfield J.F."/>
        </authorList>
    </citation>
    <scope>NUCLEOTIDE SEQUENCE [LARGE SCALE GENOMIC DNA]</scope>
    <source>
        <strain evidence="2">46_16</strain>
    </source>
</reference>
<evidence type="ECO:0000313" key="3">
    <source>
        <dbReference type="Proteomes" id="UP000064249"/>
    </source>
</evidence>
<dbReference type="InterPro" id="IPR002053">
    <property type="entry name" value="Glyco_hydro_25"/>
</dbReference>
<organism evidence="2 3">
    <name type="scientific">Anaerolinea thermophila</name>
    <dbReference type="NCBI Taxonomy" id="167964"/>
    <lineage>
        <taxon>Bacteria</taxon>
        <taxon>Bacillati</taxon>
        <taxon>Chloroflexota</taxon>
        <taxon>Anaerolineae</taxon>
        <taxon>Anaerolineales</taxon>
        <taxon>Anaerolineaceae</taxon>
        <taxon>Anaerolinea</taxon>
    </lineage>
</organism>
<dbReference type="PANTHER" id="PTHR34135:SF2">
    <property type="entry name" value="LYSOZYME"/>
    <property type="match status" value="1"/>
</dbReference>
<dbReference type="Gene3D" id="3.20.20.80">
    <property type="entry name" value="Glycosidases"/>
    <property type="match status" value="1"/>
</dbReference>
<dbReference type="EMBL" id="LGFU01000031">
    <property type="protein sequence ID" value="KUK46400.1"/>
    <property type="molecule type" value="Genomic_DNA"/>
</dbReference>
<dbReference type="GO" id="GO:0016998">
    <property type="term" value="P:cell wall macromolecule catabolic process"/>
    <property type="evidence" value="ECO:0007669"/>
    <property type="project" value="InterPro"/>
</dbReference>
<sequence length="277" mass="31836">MADLVKGIDISDENESLDWNTVKELAIQYAFIRAYTGLKEDKKFREYWQNAASAAIWRGAVHTVLPTEDGHQQAVRFVELMNDFQMDLPAVLDASKGATLDQMNVWGERIHTGLEKKPILYISAGLWNGIEDTSGVKQYVLPKFDLWVANWQYNGLPEVPTLPRDWDAWHFWQYGKGWNYFNGDVEDLREYANIKPKLKTVTILSNFLRGRARPMYVPGQSEIIFSKGQVLQATESAMVHEAVSGITWIQVEIPSCPCCRMWVSSHPYYVKIEEKLQ</sequence>
<protein>
    <submittedName>
        <fullName evidence="2">Uncharacterized protein</fullName>
    </submittedName>
</protein>
<dbReference type="PROSITE" id="PS51904">
    <property type="entry name" value="GLYCOSYL_HYDROL_F25_2"/>
    <property type="match status" value="1"/>
</dbReference>
<accession>A0A101FXT8</accession>
<proteinExistence type="inferred from homology"/>
<dbReference type="InterPro" id="IPR017853">
    <property type="entry name" value="GH"/>
</dbReference>
<dbReference type="CDD" id="cd00599">
    <property type="entry name" value="GH25_muramidase"/>
    <property type="match status" value="1"/>
</dbReference>
<name>A0A101FXT8_9CHLR</name>
<dbReference type="PANTHER" id="PTHR34135">
    <property type="entry name" value="LYSOZYME"/>
    <property type="match status" value="1"/>
</dbReference>
<evidence type="ECO:0000313" key="2">
    <source>
        <dbReference type="EMBL" id="KUK46400.1"/>
    </source>
</evidence>
<comment type="similarity">
    <text evidence="1">Belongs to the glycosyl hydrolase 25 family.</text>
</comment>
<dbReference type="GO" id="GO:0009253">
    <property type="term" value="P:peptidoglycan catabolic process"/>
    <property type="evidence" value="ECO:0007669"/>
    <property type="project" value="InterPro"/>
</dbReference>
<dbReference type="Pfam" id="PF01183">
    <property type="entry name" value="Glyco_hydro_25"/>
    <property type="match status" value="1"/>
</dbReference>